<dbReference type="EMBL" id="GL385395">
    <property type="protein sequence ID" value="EJT82347.1"/>
    <property type="molecule type" value="Genomic_DNA"/>
</dbReference>
<feature type="compositionally biased region" description="Low complexity" evidence="1">
    <location>
        <begin position="1"/>
        <end position="21"/>
    </location>
</feature>
<keyword evidence="5" id="KW-1185">Reference proteome</keyword>
<reference evidence="4" key="4">
    <citation type="journal article" date="2015" name="G3 (Bethesda)">
        <title>Genome sequences of three phytopathogenic species of the Magnaporthaceae family of fungi.</title>
        <authorList>
            <person name="Okagaki L.H."/>
            <person name="Nunes C.C."/>
            <person name="Sailsbery J."/>
            <person name="Clay B."/>
            <person name="Brown D."/>
            <person name="John T."/>
            <person name="Oh Y."/>
            <person name="Young N."/>
            <person name="Fitzgerald M."/>
            <person name="Haas B.J."/>
            <person name="Zeng Q."/>
            <person name="Young S."/>
            <person name="Adiconis X."/>
            <person name="Fan L."/>
            <person name="Levin J.Z."/>
            <person name="Mitchell T.K."/>
            <person name="Okubara P.A."/>
            <person name="Farman M.L."/>
            <person name="Kohn L.M."/>
            <person name="Birren B."/>
            <person name="Ma L.-J."/>
            <person name="Dean R.A."/>
        </authorList>
    </citation>
    <scope>NUCLEOTIDE SEQUENCE</scope>
    <source>
        <strain evidence="4">R3-111a-1</strain>
    </source>
</reference>
<dbReference type="OrthoDB" id="5201563at2759"/>
<evidence type="ECO:0000313" key="5">
    <source>
        <dbReference type="Proteomes" id="UP000006039"/>
    </source>
</evidence>
<dbReference type="Proteomes" id="UP000006039">
    <property type="component" value="Unassembled WGS sequence"/>
</dbReference>
<sequence length="130" mass="14206">MWEMSETSTTTTPSEIPNSPSGVSMVLADYDVYHSDQAAEETGGLAPITAAAHDNPPGWDISHRRVPPHRPINRHLDQSQRAVFQNIGERAFITVLFTGVVVNAFVAGLWRATGGRINDSIFKYPLGGEM</sequence>
<keyword evidence="2" id="KW-0472">Membrane</keyword>
<protein>
    <submittedName>
        <fullName evidence="3 4">Uncharacterized protein</fullName>
    </submittedName>
</protein>
<keyword evidence="2" id="KW-1133">Transmembrane helix</keyword>
<dbReference type="AlphaFoldDB" id="J3NM16"/>
<reference evidence="4" key="5">
    <citation type="submission" date="2018-04" db="UniProtKB">
        <authorList>
            <consortium name="EnsemblFungi"/>
        </authorList>
    </citation>
    <scope>IDENTIFICATION</scope>
    <source>
        <strain evidence="4">R3-111a-1</strain>
    </source>
</reference>
<dbReference type="RefSeq" id="XP_009218356.1">
    <property type="nucleotide sequence ID" value="XM_009220092.1"/>
</dbReference>
<dbReference type="GeneID" id="20342778"/>
<keyword evidence="2" id="KW-0812">Transmembrane</keyword>
<organism evidence="3">
    <name type="scientific">Gaeumannomyces tritici (strain R3-111a-1)</name>
    <name type="common">Wheat and barley take-all root rot fungus</name>
    <name type="synonym">Gaeumannomyces graminis var. tritici</name>
    <dbReference type="NCBI Taxonomy" id="644352"/>
    <lineage>
        <taxon>Eukaryota</taxon>
        <taxon>Fungi</taxon>
        <taxon>Dikarya</taxon>
        <taxon>Ascomycota</taxon>
        <taxon>Pezizomycotina</taxon>
        <taxon>Sordariomycetes</taxon>
        <taxon>Sordariomycetidae</taxon>
        <taxon>Magnaporthales</taxon>
        <taxon>Magnaporthaceae</taxon>
        <taxon>Gaeumannomyces</taxon>
    </lineage>
</organism>
<evidence type="ECO:0000256" key="1">
    <source>
        <dbReference type="SAM" id="MobiDB-lite"/>
    </source>
</evidence>
<evidence type="ECO:0000256" key="2">
    <source>
        <dbReference type="SAM" id="Phobius"/>
    </source>
</evidence>
<evidence type="ECO:0000313" key="3">
    <source>
        <dbReference type="EMBL" id="EJT82347.1"/>
    </source>
</evidence>
<name>J3NM16_GAET3</name>
<reference evidence="5" key="1">
    <citation type="submission" date="2010-07" db="EMBL/GenBank/DDBJ databases">
        <title>The genome sequence of Gaeumannomyces graminis var. tritici strain R3-111a-1.</title>
        <authorList>
            <consortium name="The Broad Institute Genome Sequencing Platform"/>
            <person name="Ma L.-J."/>
            <person name="Dead R."/>
            <person name="Young S."/>
            <person name="Zeng Q."/>
            <person name="Koehrsen M."/>
            <person name="Alvarado L."/>
            <person name="Berlin A."/>
            <person name="Chapman S.B."/>
            <person name="Chen Z."/>
            <person name="Freedman E."/>
            <person name="Gellesch M."/>
            <person name="Goldberg J."/>
            <person name="Griggs A."/>
            <person name="Gujja S."/>
            <person name="Heilman E.R."/>
            <person name="Heiman D."/>
            <person name="Hepburn T."/>
            <person name="Howarth C."/>
            <person name="Jen D."/>
            <person name="Larson L."/>
            <person name="Mehta T."/>
            <person name="Neiman D."/>
            <person name="Pearson M."/>
            <person name="Roberts A."/>
            <person name="Saif S."/>
            <person name="Shea T."/>
            <person name="Shenoy N."/>
            <person name="Sisk P."/>
            <person name="Stolte C."/>
            <person name="Sykes S."/>
            <person name="Walk T."/>
            <person name="White J."/>
            <person name="Yandava C."/>
            <person name="Haas B."/>
            <person name="Nusbaum C."/>
            <person name="Birren B."/>
        </authorList>
    </citation>
    <scope>NUCLEOTIDE SEQUENCE [LARGE SCALE GENOMIC DNA]</scope>
    <source>
        <strain evidence="5">R3-111a-1</strain>
    </source>
</reference>
<dbReference type="EnsemblFungi" id="EJT82347">
    <property type="protein sequence ID" value="EJT82347"/>
    <property type="gene ID" value="GGTG_02320"/>
</dbReference>
<dbReference type="HOGENOM" id="CLU_141137_1_0_1"/>
<gene>
    <name evidence="4" type="primary">20342778</name>
    <name evidence="3" type="ORF">GGTG_02320</name>
</gene>
<proteinExistence type="predicted"/>
<feature type="region of interest" description="Disordered" evidence="1">
    <location>
        <begin position="1"/>
        <end position="22"/>
    </location>
</feature>
<feature type="transmembrane region" description="Helical" evidence="2">
    <location>
        <begin position="91"/>
        <end position="110"/>
    </location>
</feature>
<dbReference type="eggNOG" id="ENOG502SU37">
    <property type="taxonomic scope" value="Eukaryota"/>
</dbReference>
<reference evidence="3" key="3">
    <citation type="submission" date="2010-09" db="EMBL/GenBank/DDBJ databases">
        <title>Annotation of Gaeumannomyces graminis var. tritici R3-111a-1.</title>
        <authorList>
            <consortium name="The Broad Institute Genome Sequencing Platform"/>
            <person name="Ma L.-J."/>
            <person name="Dead R."/>
            <person name="Young S.K."/>
            <person name="Zeng Q."/>
            <person name="Gargeya S."/>
            <person name="Fitzgerald M."/>
            <person name="Haas B."/>
            <person name="Abouelleil A."/>
            <person name="Alvarado L."/>
            <person name="Arachchi H.M."/>
            <person name="Berlin A."/>
            <person name="Brown A."/>
            <person name="Chapman S.B."/>
            <person name="Chen Z."/>
            <person name="Dunbar C."/>
            <person name="Freedman E."/>
            <person name="Gearin G."/>
            <person name="Gellesch M."/>
            <person name="Goldberg J."/>
            <person name="Griggs A."/>
            <person name="Gujja S."/>
            <person name="Heiman D."/>
            <person name="Howarth C."/>
            <person name="Larson L."/>
            <person name="Lui A."/>
            <person name="MacDonald P.J.P."/>
            <person name="Mehta T."/>
            <person name="Montmayeur A."/>
            <person name="Murphy C."/>
            <person name="Neiman D."/>
            <person name="Pearson M."/>
            <person name="Priest M."/>
            <person name="Roberts A."/>
            <person name="Saif S."/>
            <person name="Shea T."/>
            <person name="Shenoy N."/>
            <person name="Sisk P."/>
            <person name="Stolte C."/>
            <person name="Sykes S."/>
            <person name="Yandava C."/>
            <person name="Wortman J."/>
            <person name="Nusbaum C."/>
            <person name="Birren B."/>
        </authorList>
    </citation>
    <scope>NUCLEOTIDE SEQUENCE</scope>
    <source>
        <strain evidence="3">R3-111a-1</strain>
    </source>
</reference>
<evidence type="ECO:0000313" key="4">
    <source>
        <dbReference type="EnsemblFungi" id="EJT82347"/>
    </source>
</evidence>
<reference evidence="3" key="2">
    <citation type="submission" date="2010-07" db="EMBL/GenBank/DDBJ databases">
        <authorList>
            <consortium name="The Broad Institute Genome Sequencing Platform"/>
            <consortium name="Broad Institute Genome Sequencing Center for Infectious Disease"/>
            <person name="Ma L.-J."/>
            <person name="Dead R."/>
            <person name="Young S."/>
            <person name="Zeng Q."/>
            <person name="Koehrsen M."/>
            <person name="Alvarado L."/>
            <person name="Berlin A."/>
            <person name="Chapman S.B."/>
            <person name="Chen Z."/>
            <person name="Freedman E."/>
            <person name="Gellesch M."/>
            <person name="Goldberg J."/>
            <person name="Griggs A."/>
            <person name="Gujja S."/>
            <person name="Heilman E.R."/>
            <person name="Heiman D."/>
            <person name="Hepburn T."/>
            <person name="Howarth C."/>
            <person name="Jen D."/>
            <person name="Larson L."/>
            <person name="Mehta T."/>
            <person name="Neiman D."/>
            <person name="Pearson M."/>
            <person name="Roberts A."/>
            <person name="Saif S."/>
            <person name="Shea T."/>
            <person name="Shenoy N."/>
            <person name="Sisk P."/>
            <person name="Stolte C."/>
            <person name="Sykes S."/>
            <person name="Walk T."/>
            <person name="White J."/>
            <person name="Yandava C."/>
            <person name="Haas B."/>
            <person name="Nusbaum C."/>
            <person name="Birren B."/>
        </authorList>
    </citation>
    <scope>NUCLEOTIDE SEQUENCE</scope>
    <source>
        <strain evidence="3">R3-111a-1</strain>
    </source>
</reference>
<accession>J3NM16</accession>
<dbReference type="VEuPathDB" id="FungiDB:GGTG_02320"/>